<dbReference type="Proteomes" id="UP000091857">
    <property type="component" value="Chromosome 6"/>
</dbReference>
<dbReference type="EMBL" id="CM004392">
    <property type="protein sequence ID" value="KAG8652841.1"/>
    <property type="molecule type" value="Genomic_DNA"/>
</dbReference>
<keyword evidence="2" id="KW-1185">Reference proteome</keyword>
<gene>
    <name evidence="1" type="ORF">MANES_06G140700v8</name>
</gene>
<reference evidence="2" key="1">
    <citation type="journal article" date="2016" name="Nat. Biotechnol.">
        <title>Sequencing wild and cultivated cassava and related species reveals extensive interspecific hybridization and genetic diversity.</title>
        <authorList>
            <person name="Bredeson J.V."/>
            <person name="Lyons J.B."/>
            <person name="Prochnik S.E."/>
            <person name="Wu G.A."/>
            <person name="Ha C.M."/>
            <person name="Edsinger-Gonzales E."/>
            <person name="Grimwood J."/>
            <person name="Schmutz J."/>
            <person name="Rabbi I.Y."/>
            <person name="Egesi C."/>
            <person name="Nauluvula P."/>
            <person name="Lebot V."/>
            <person name="Ndunguru J."/>
            <person name="Mkamilo G."/>
            <person name="Bart R.S."/>
            <person name="Setter T.L."/>
            <person name="Gleadow R.M."/>
            <person name="Kulakow P."/>
            <person name="Ferguson M.E."/>
            <person name="Rounsley S."/>
            <person name="Rokhsar D.S."/>
        </authorList>
    </citation>
    <scope>NUCLEOTIDE SEQUENCE [LARGE SCALE GENOMIC DNA]</scope>
    <source>
        <strain evidence="2">cv. AM560-2</strain>
    </source>
</reference>
<evidence type="ECO:0000313" key="1">
    <source>
        <dbReference type="EMBL" id="KAG8652841.1"/>
    </source>
</evidence>
<proteinExistence type="predicted"/>
<sequence length="195" mass="21773">MMLVFLAMTRRSFARRLNGREGNKCLLFVHRCDPSSLLNHSRVSLMGLQGKRAISDHINEAAKYIKDLQNNVQELSVTRDKLKHLLNSTSLDDQGNEISSLDNLMNNTVTVLSRVSGVEIVVSSESGEGNFLLSRVLEAVIEEGFEVVSCISTKRDGRLYNTMQCQTSHLTCIDVAALQQKLNDVILSSRFISRS</sequence>
<accession>A0ACB7HPQ9</accession>
<evidence type="ECO:0000313" key="2">
    <source>
        <dbReference type="Proteomes" id="UP000091857"/>
    </source>
</evidence>
<comment type="caution">
    <text evidence="1">The sequence shown here is derived from an EMBL/GenBank/DDBJ whole genome shotgun (WGS) entry which is preliminary data.</text>
</comment>
<name>A0ACB7HPQ9_MANES</name>
<organism evidence="1 2">
    <name type="scientific">Manihot esculenta</name>
    <name type="common">Cassava</name>
    <name type="synonym">Jatropha manihot</name>
    <dbReference type="NCBI Taxonomy" id="3983"/>
    <lineage>
        <taxon>Eukaryota</taxon>
        <taxon>Viridiplantae</taxon>
        <taxon>Streptophyta</taxon>
        <taxon>Embryophyta</taxon>
        <taxon>Tracheophyta</taxon>
        <taxon>Spermatophyta</taxon>
        <taxon>Magnoliopsida</taxon>
        <taxon>eudicotyledons</taxon>
        <taxon>Gunneridae</taxon>
        <taxon>Pentapetalae</taxon>
        <taxon>rosids</taxon>
        <taxon>fabids</taxon>
        <taxon>Malpighiales</taxon>
        <taxon>Euphorbiaceae</taxon>
        <taxon>Crotonoideae</taxon>
        <taxon>Manihoteae</taxon>
        <taxon>Manihot</taxon>
    </lineage>
</organism>
<protein>
    <submittedName>
        <fullName evidence="1">Uncharacterized protein</fullName>
    </submittedName>
</protein>